<dbReference type="GO" id="GO:0062054">
    <property type="term" value="F:fluoride channel activity"/>
    <property type="evidence" value="ECO:0007669"/>
    <property type="project" value="UniProtKB-UniRule"/>
</dbReference>
<proteinExistence type="inferred from homology"/>
<keyword evidence="5 10" id="KW-0472">Membrane</keyword>
<dbReference type="EMBL" id="QVLX01000011">
    <property type="protein sequence ID" value="RGE84861.1"/>
    <property type="molecule type" value="Genomic_DNA"/>
</dbReference>
<dbReference type="Pfam" id="PF02537">
    <property type="entry name" value="CRCB"/>
    <property type="match status" value="1"/>
</dbReference>
<keyword evidence="4 10" id="KW-1133">Transmembrane helix</keyword>
<dbReference type="GO" id="GO:0005886">
    <property type="term" value="C:plasma membrane"/>
    <property type="evidence" value="ECO:0007669"/>
    <property type="project" value="UniProtKB-SubCell"/>
</dbReference>
<keyword evidence="3 10" id="KW-0812">Transmembrane</keyword>
<comment type="caution">
    <text evidence="11">The sequence shown here is derived from an EMBL/GenBank/DDBJ whole genome shotgun (WGS) entry which is preliminary data.</text>
</comment>
<organism evidence="11 12">
    <name type="scientific">Sellimonas intestinalis</name>
    <dbReference type="NCBI Taxonomy" id="1653434"/>
    <lineage>
        <taxon>Bacteria</taxon>
        <taxon>Bacillati</taxon>
        <taxon>Bacillota</taxon>
        <taxon>Clostridia</taxon>
        <taxon>Lachnospirales</taxon>
        <taxon>Lachnospiraceae</taxon>
        <taxon>Sellimonas</taxon>
    </lineage>
</organism>
<dbReference type="PANTHER" id="PTHR28259:SF1">
    <property type="entry name" value="FLUORIDE EXPORT PROTEIN 1-RELATED"/>
    <property type="match status" value="1"/>
</dbReference>
<feature type="binding site" evidence="10">
    <location>
        <position position="72"/>
    </location>
    <ligand>
        <name>Na(+)</name>
        <dbReference type="ChEBI" id="CHEBI:29101"/>
        <note>structural</note>
    </ligand>
</feature>
<dbReference type="GO" id="GO:0140114">
    <property type="term" value="P:cellular detoxification of fluoride"/>
    <property type="evidence" value="ECO:0007669"/>
    <property type="project" value="UniProtKB-UniRule"/>
</dbReference>
<keyword evidence="10" id="KW-0479">Metal-binding</keyword>
<evidence type="ECO:0000256" key="2">
    <source>
        <dbReference type="ARBA" id="ARBA00022475"/>
    </source>
</evidence>
<evidence type="ECO:0000256" key="10">
    <source>
        <dbReference type="HAMAP-Rule" id="MF_00454"/>
    </source>
</evidence>
<evidence type="ECO:0000256" key="3">
    <source>
        <dbReference type="ARBA" id="ARBA00022692"/>
    </source>
</evidence>
<dbReference type="HAMAP" id="MF_00454">
    <property type="entry name" value="FluC"/>
    <property type="match status" value="1"/>
</dbReference>
<dbReference type="OrthoDB" id="9815830at2"/>
<dbReference type="InterPro" id="IPR003691">
    <property type="entry name" value="FluC"/>
</dbReference>
<keyword evidence="12" id="KW-1185">Reference proteome</keyword>
<feature type="binding site" evidence="10">
    <location>
        <position position="75"/>
    </location>
    <ligand>
        <name>Na(+)</name>
        <dbReference type="ChEBI" id="CHEBI:29101"/>
        <note>structural</note>
    </ligand>
</feature>
<comment type="subcellular location">
    <subcellularLocation>
        <location evidence="1 10">Cell membrane</location>
        <topology evidence="1 10">Multi-pass membrane protein</topology>
    </subcellularLocation>
</comment>
<dbReference type="NCBIfam" id="TIGR00494">
    <property type="entry name" value="crcB"/>
    <property type="match status" value="1"/>
</dbReference>
<gene>
    <name evidence="10 11" type="primary">crcB</name>
    <name evidence="10" type="synonym">fluC</name>
    <name evidence="11" type="ORF">DW016_14370</name>
</gene>
<dbReference type="RefSeq" id="WP_117493824.1">
    <property type="nucleotide sequence ID" value="NZ_JAQCQW010000012.1"/>
</dbReference>
<keyword evidence="6 10" id="KW-0407">Ion channel</keyword>
<evidence type="ECO:0000256" key="9">
    <source>
        <dbReference type="ARBA" id="ARBA00049940"/>
    </source>
</evidence>
<feature type="transmembrane region" description="Helical" evidence="10">
    <location>
        <begin position="97"/>
        <end position="118"/>
    </location>
</feature>
<dbReference type="GO" id="GO:0046872">
    <property type="term" value="F:metal ion binding"/>
    <property type="evidence" value="ECO:0007669"/>
    <property type="project" value="UniProtKB-KW"/>
</dbReference>
<name>A0A3E3JYQ7_9FIRM</name>
<comment type="catalytic activity">
    <reaction evidence="8">
        <text>fluoride(in) = fluoride(out)</text>
        <dbReference type="Rhea" id="RHEA:76159"/>
        <dbReference type="ChEBI" id="CHEBI:17051"/>
    </reaction>
    <physiologicalReaction direction="left-to-right" evidence="8">
        <dbReference type="Rhea" id="RHEA:76160"/>
    </physiologicalReaction>
</comment>
<dbReference type="Proteomes" id="UP000261080">
    <property type="component" value="Unassembled WGS sequence"/>
</dbReference>
<protein>
    <recommendedName>
        <fullName evidence="10">Fluoride-specific ion channel FluC</fullName>
    </recommendedName>
</protein>
<evidence type="ECO:0000256" key="7">
    <source>
        <dbReference type="ARBA" id="ARBA00035120"/>
    </source>
</evidence>
<feature type="transmembrane region" description="Helical" evidence="10">
    <location>
        <begin position="64"/>
        <end position="85"/>
    </location>
</feature>
<evidence type="ECO:0000256" key="5">
    <source>
        <dbReference type="ARBA" id="ARBA00023136"/>
    </source>
</evidence>
<evidence type="ECO:0000256" key="8">
    <source>
        <dbReference type="ARBA" id="ARBA00035585"/>
    </source>
</evidence>
<dbReference type="AlphaFoldDB" id="A0A3E3JYQ7"/>
<keyword evidence="10" id="KW-0406">Ion transport</keyword>
<evidence type="ECO:0000256" key="6">
    <source>
        <dbReference type="ARBA" id="ARBA00023303"/>
    </source>
</evidence>
<comment type="activity regulation">
    <text evidence="10">Na(+) is not transported, but it plays an essential structural role and its presence is essential for fluoride channel function.</text>
</comment>
<evidence type="ECO:0000256" key="1">
    <source>
        <dbReference type="ARBA" id="ARBA00004651"/>
    </source>
</evidence>
<evidence type="ECO:0000256" key="4">
    <source>
        <dbReference type="ARBA" id="ARBA00022989"/>
    </source>
</evidence>
<comment type="function">
    <text evidence="9 10">Fluoride-specific ion channel. Important for reducing fluoride concentration in the cell, thus reducing its toxicity.</text>
</comment>
<feature type="transmembrane region" description="Helical" evidence="10">
    <location>
        <begin position="31"/>
        <end position="52"/>
    </location>
</feature>
<reference evidence="11 12" key="1">
    <citation type="submission" date="2018-08" db="EMBL/GenBank/DDBJ databases">
        <title>A genome reference for cultivated species of the human gut microbiota.</title>
        <authorList>
            <person name="Zou Y."/>
            <person name="Xue W."/>
            <person name="Luo G."/>
        </authorList>
    </citation>
    <scope>NUCLEOTIDE SEQUENCE [LARGE SCALE GENOMIC DNA]</scope>
    <source>
        <strain evidence="11 12">AF37-2AT</strain>
    </source>
</reference>
<keyword evidence="2 10" id="KW-1003">Cell membrane</keyword>
<accession>A0A3E3JYQ7</accession>
<dbReference type="PANTHER" id="PTHR28259">
    <property type="entry name" value="FLUORIDE EXPORT PROTEIN 1-RELATED"/>
    <property type="match status" value="1"/>
</dbReference>
<comment type="similarity">
    <text evidence="7 10">Belongs to the fluoride channel Fluc/FEX (TC 1.A.43) family.</text>
</comment>
<sequence>MQVFIVALGGALGASARYVLSLLPGKWDFPVWTFLTNLCGAVIIGFLAGILAGEAQESSRNVALFWKTGFCGGFTTFSTFSLEAWNLLEQGKMLTGGLYIVGSVVCCLAGICLGKFLAAR</sequence>
<evidence type="ECO:0000313" key="11">
    <source>
        <dbReference type="EMBL" id="RGE84861.1"/>
    </source>
</evidence>
<keyword evidence="10" id="KW-0915">Sodium</keyword>
<keyword evidence="10" id="KW-0813">Transport</keyword>
<evidence type="ECO:0000313" key="12">
    <source>
        <dbReference type="Proteomes" id="UP000261080"/>
    </source>
</evidence>